<dbReference type="EMBL" id="GL883029">
    <property type="protein sequence ID" value="EGG13693.1"/>
    <property type="molecule type" value="Genomic_DNA"/>
</dbReference>
<dbReference type="KEGG" id="dfa:DFA_11454"/>
<dbReference type="CDD" id="cd02440">
    <property type="entry name" value="AdoMet_MTases"/>
    <property type="match status" value="1"/>
</dbReference>
<dbReference type="PANTHER" id="PTHR14741:SF32">
    <property type="entry name" value="TRIMETHYLGUANOSINE SYNTHASE"/>
    <property type="match status" value="1"/>
</dbReference>
<dbReference type="OrthoDB" id="194443at2759"/>
<dbReference type="GO" id="GO:0099139">
    <property type="term" value="P:cheating during chimeric sorocarp development"/>
    <property type="evidence" value="ECO:0007669"/>
    <property type="project" value="EnsemblProtists"/>
</dbReference>
<evidence type="ECO:0000313" key="8">
    <source>
        <dbReference type="EMBL" id="EGG13693.1"/>
    </source>
</evidence>
<comment type="similarity">
    <text evidence="2">Belongs to the methyltransferase superfamily. Trimethylguanosine synthase family.</text>
</comment>
<dbReference type="GO" id="GO:0071164">
    <property type="term" value="F:RNA cap trimethylguanosine synthase activity"/>
    <property type="evidence" value="ECO:0007669"/>
    <property type="project" value="TreeGrafter"/>
</dbReference>
<gene>
    <name evidence="8" type="ORF">DFA_11454</name>
</gene>
<dbReference type="Pfam" id="PF09445">
    <property type="entry name" value="Methyltransf_15"/>
    <property type="match status" value="1"/>
</dbReference>
<dbReference type="GO" id="GO:0005634">
    <property type="term" value="C:nucleus"/>
    <property type="evidence" value="ECO:0007669"/>
    <property type="project" value="TreeGrafter"/>
</dbReference>
<evidence type="ECO:0000313" key="9">
    <source>
        <dbReference type="Proteomes" id="UP000007797"/>
    </source>
</evidence>
<dbReference type="InterPro" id="IPR029063">
    <property type="entry name" value="SAM-dependent_MTases_sf"/>
</dbReference>
<evidence type="ECO:0000256" key="7">
    <source>
        <dbReference type="ARBA" id="ARBA00049790"/>
    </source>
</evidence>
<keyword evidence="9" id="KW-1185">Reference proteome</keyword>
<dbReference type="PANTHER" id="PTHR14741">
    <property type="entry name" value="S-ADENOSYLMETHIONINE-DEPENDENT METHYLTRANSFERASE RELATED"/>
    <property type="match status" value="1"/>
</dbReference>
<evidence type="ECO:0000256" key="2">
    <source>
        <dbReference type="ARBA" id="ARBA00025783"/>
    </source>
</evidence>
<comment type="catalytic activity">
    <reaction evidence="6">
        <text>a 5'-end (N(7)-methyl 5'-triphosphoguanosine)-ribonucleoside in snRNA + S-adenosyl-L-methionine = a 5'-end (N(2),N(7)-dimethyl 5'-triphosphoguanosine)-ribonucleoside in snRNA + S-adenosyl-L-homocysteine + H(+)</text>
        <dbReference type="Rhea" id="RHEA:78471"/>
        <dbReference type="Rhea" id="RHEA-COMP:19085"/>
        <dbReference type="Rhea" id="RHEA-COMP:19087"/>
        <dbReference type="ChEBI" id="CHEBI:15378"/>
        <dbReference type="ChEBI" id="CHEBI:57856"/>
        <dbReference type="ChEBI" id="CHEBI:59789"/>
        <dbReference type="ChEBI" id="CHEBI:156461"/>
        <dbReference type="ChEBI" id="CHEBI:172880"/>
    </reaction>
    <physiologicalReaction direction="left-to-right" evidence="6">
        <dbReference type="Rhea" id="RHEA:78472"/>
    </physiologicalReaction>
</comment>
<dbReference type="InterPro" id="IPR019012">
    <property type="entry name" value="RNA_cap_Gua-N2-MeTrfase"/>
</dbReference>
<evidence type="ECO:0000256" key="3">
    <source>
        <dbReference type="ARBA" id="ARBA00047418"/>
    </source>
</evidence>
<reference evidence="9" key="1">
    <citation type="journal article" date="2011" name="Genome Res.">
        <title>Phylogeny-wide analysis of social amoeba genomes highlights ancient origins for complex intercellular communication.</title>
        <authorList>
            <person name="Heidel A.J."/>
            <person name="Lawal H.M."/>
            <person name="Felder M."/>
            <person name="Schilde C."/>
            <person name="Helps N.R."/>
            <person name="Tunggal B."/>
            <person name="Rivero F."/>
            <person name="John U."/>
            <person name="Schleicher M."/>
            <person name="Eichinger L."/>
            <person name="Platzer M."/>
            <person name="Noegel A.A."/>
            <person name="Schaap P."/>
            <person name="Gloeckner G."/>
        </authorList>
    </citation>
    <scope>NUCLEOTIDE SEQUENCE [LARGE SCALE GENOMIC DNA]</scope>
    <source>
        <strain evidence="9">SH3</strain>
    </source>
</reference>
<comment type="catalytic activity">
    <reaction evidence="3">
        <text>a 5'-end (N(2),N(7)-dimethyl 5'-triphosphoguanosine)-ribonucleoside in snoRNA + S-adenosyl-L-methionine = a 5'-end (N(2),N(2),N(7)-trimethyl 5'-triphosphoguanosine)-ribonucleoside in snoRNA + S-adenosyl-L-homocysteine + H(+)</text>
        <dbReference type="Rhea" id="RHEA:78507"/>
        <dbReference type="Rhea" id="RHEA-COMP:19088"/>
        <dbReference type="Rhea" id="RHEA-COMP:19090"/>
        <dbReference type="ChEBI" id="CHEBI:15378"/>
        <dbReference type="ChEBI" id="CHEBI:57856"/>
        <dbReference type="ChEBI" id="CHEBI:59789"/>
        <dbReference type="ChEBI" id="CHEBI:167623"/>
        <dbReference type="ChEBI" id="CHEBI:172880"/>
    </reaction>
    <physiologicalReaction direction="left-to-right" evidence="3">
        <dbReference type="Rhea" id="RHEA:78508"/>
    </physiologicalReaction>
</comment>
<dbReference type="SUPFAM" id="SSF53335">
    <property type="entry name" value="S-adenosyl-L-methionine-dependent methyltransferases"/>
    <property type="match status" value="1"/>
</dbReference>
<name>F4QD12_CACFS</name>
<sequence>MSTTTTTTTNTDIPTTASTTTTTKIEAKITKLNSIMNDQNIKLAKRKRAKKKLTALTCKNNSKVEKTPNTNNNSTSTKETKTSAAAVIKYVEEIPIPKSLILKLIDDYDPTGGPKRKFRLFSKYDQGILMDDESWYSVTPEKIAKHIAERCRCDFIIDGFGGAGGNSIQFARTCGHVLAVDLDPTKVQLAINNANVYRCVEKIDFINGNFMDVARSIQGITHVDVIFLSPPWGGPSYRDKSLTQLSDFTPDGFDIFRAALKITPNIVYYLPNNIDHLDLAKLTAMSRSYGGTDHCEVEENYINDFVKTITVYFGNTIRNFNPSNEE</sequence>
<dbReference type="RefSeq" id="XP_004350397.1">
    <property type="nucleotide sequence ID" value="XM_004350347.1"/>
</dbReference>
<evidence type="ECO:0000256" key="6">
    <source>
        <dbReference type="ARBA" id="ARBA00049075"/>
    </source>
</evidence>
<dbReference type="GeneID" id="14866189"/>
<evidence type="ECO:0000256" key="5">
    <source>
        <dbReference type="ARBA" id="ARBA00048763"/>
    </source>
</evidence>
<comment type="catalytic activity">
    <reaction evidence="4">
        <text>a 5'-end (N(7)-methyl 5'-triphosphoguanosine)-ribonucleoside in snoRNA + S-adenosyl-L-methionine = a 5'-end (N(2),N(7)-dimethyl 5'-triphosphoguanosine)-ribonucleoside in snoRNA + S-adenosyl-L-homocysteine + H(+)</text>
        <dbReference type="Rhea" id="RHEA:78475"/>
        <dbReference type="Rhea" id="RHEA-COMP:19086"/>
        <dbReference type="Rhea" id="RHEA-COMP:19088"/>
        <dbReference type="ChEBI" id="CHEBI:15378"/>
        <dbReference type="ChEBI" id="CHEBI:57856"/>
        <dbReference type="ChEBI" id="CHEBI:59789"/>
        <dbReference type="ChEBI" id="CHEBI:156461"/>
        <dbReference type="ChEBI" id="CHEBI:172880"/>
    </reaction>
    <physiologicalReaction direction="left-to-right" evidence="4">
        <dbReference type="Rhea" id="RHEA:78476"/>
    </physiologicalReaction>
</comment>
<dbReference type="Proteomes" id="UP000007797">
    <property type="component" value="Unassembled WGS sequence"/>
</dbReference>
<organism evidence="8 9">
    <name type="scientific">Cavenderia fasciculata</name>
    <name type="common">Slime mold</name>
    <name type="synonym">Dictyostelium fasciculatum</name>
    <dbReference type="NCBI Taxonomy" id="261658"/>
    <lineage>
        <taxon>Eukaryota</taxon>
        <taxon>Amoebozoa</taxon>
        <taxon>Evosea</taxon>
        <taxon>Eumycetozoa</taxon>
        <taxon>Dictyostelia</taxon>
        <taxon>Acytosteliales</taxon>
        <taxon>Cavenderiaceae</taxon>
        <taxon>Cavenderia</taxon>
    </lineage>
</organism>
<evidence type="ECO:0000256" key="4">
    <source>
        <dbReference type="ARBA" id="ARBA00048740"/>
    </source>
</evidence>
<comment type="catalytic activity">
    <reaction evidence="5">
        <text>a 5'-end (N(2),N(7)-dimethyl 5'-triphosphoguanosine)-ribonucleoside in snRNA + S-adenosyl-L-methionine = a 5'-end (N(2),N(2),N(7)-trimethyl 5'-triphosphoguanosine)-ribonucleoside in snRNA + S-adenosyl-L-homocysteine + H(+)</text>
        <dbReference type="Rhea" id="RHEA:78479"/>
        <dbReference type="Rhea" id="RHEA-COMP:19087"/>
        <dbReference type="Rhea" id="RHEA-COMP:19089"/>
        <dbReference type="ChEBI" id="CHEBI:15378"/>
        <dbReference type="ChEBI" id="CHEBI:57856"/>
        <dbReference type="ChEBI" id="CHEBI:59789"/>
        <dbReference type="ChEBI" id="CHEBI:167623"/>
        <dbReference type="ChEBI" id="CHEBI:172880"/>
    </reaction>
    <physiologicalReaction direction="left-to-right" evidence="5">
        <dbReference type="Rhea" id="RHEA:78480"/>
    </physiologicalReaction>
</comment>
<protein>
    <recommendedName>
        <fullName evidence="1">Trimethylguanosine synthase</fullName>
    </recommendedName>
    <alternativeName>
        <fullName evidence="7">Cap-specific guanine-N(2) methyltransferase</fullName>
    </alternativeName>
</protein>
<accession>F4QD12</accession>
<dbReference type="STRING" id="1054147.F4QD12"/>
<evidence type="ECO:0000256" key="1">
    <source>
        <dbReference type="ARBA" id="ARBA00018517"/>
    </source>
</evidence>
<proteinExistence type="inferred from homology"/>
<dbReference type="Gene3D" id="3.40.50.150">
    <property type="entry name" value="Vaccinia Virus protein VP39"/>
    <property type="match status" value="1"/>
</dbReference>
<dbReference type="AlphaFoldDB" id="F4QD12"/>